<sequence length="282" mass="30653">MPLVWLITGTSSGFGHEFVTQLLSRGDKVIATARILSRISDLKQLGPDVVTLELDVTASQRELNDKAAEAIQVFGKVDVLVNNAGFVKFGFLEDLSEDDYIKQFKTNVFGPINVARAFLPHFRSQRSGTIVNIGSMSAWETYPGVGPYSASKAALRYATEALSQELGPTGIKTLLVEPGQFRTELLGPSNSVFVETKIPEYQDAANASFGAFRSAHSRQRGDPVKGVARIIDVVKGEGEAAGREWPGELVLGQDAIRVIKKKCDGMLRLLSDWEGFSSSTDV</sequence>
<evidence type="ECO:0000313" key="5">
    <source>
        <dbReference type="Proteomes" id="UP000000560"/>
    </source>
</evidence>
<dbReference type="PRINTS" id="PR00081">
    <property type="entry name" value="GDHRDH"/>
</dbReference>
<comment type="similarity">
    <text evidence="1 3">Belongs to the short-chain dehydrogenases/reductases (SDR) family.</text>
</comment>
<dbReference type="EMBL" id="BN001308">
    <property type="protein sequence ID" value="CBF87502.1"/>
    <property type="molecule type" value="Genomic_DNA"/>
</dbReference>
<dbReference type="SUPFAM" id="SSF51735">
    <property type="entry name" value="NAD(P)-binding Rossmann-fold domains"/>
    <property type="match status" value="1"/>
</dbReference>
<dbReference type="PANTHER" id="PTHR43976:SF16">
    <property type="entry name" value="SHORT-CHAIN DEHYDROGENASE_REDUCTASE FAMILY PROTEIN"/>
    <property type="match status" value="1"/>
</dbReference>
<dbReference type="RefSeq" id="XP_682647.1">
    <property type="nucleotide sequence ID" value="XM_677555.2"/>
</dbReference>
<dbReference type="KEGG" id="ani:ANIA_09378"/>
<proteinExistence type="inferred from homology"/>
<evidence type="ECO:0000256" key="3">
    <source>
        <dbReference type="RuleBase" id="RU000363"/>
    </source>
</evidence>
<keyword evidence="2" id="KW-0560">Oxidoreductase</keyword>
<dbReference type="GO" id="GO:0016491">
    <property type="term" value="F:oxidoreductase activity"/>
    <property type="evidence" value="ECO:0007669"/>
    <property type="project" value="UniProtKB-KW"/>
</dbReference>
<dbReference type="CDD" id="cd05374">
    <property type="entry name" value="17beta-HSD-like_SDR_c"/>
    <property type="match status" value="1"/>
</dbReference>
<dbReference type="OMA" id="WDVDILL"/>
<accession>C8VR83</accession>
<reference evidence="5" key="1">
    <citation type="journal article" date="2005" name="Nature">
        <title>Sequencing of Aspergillus nidulans and comparative analysis with A. fumigatus and A. oryzae.</title>
        <authorList>
            <person name="Galagan J.E."/>
            <person name="Calvo S.E."/>
            <person name="Cuomo C."/>
            <person name="Ma L.J."/>
            <person name="Wortman J.R."/>
            <person name="Batzoglou S."/>
            <person name="Lee S.I."/>
            <person name="Basturkmen M."/>
            <person name="Spevak C.C."/>
            <person name="Clutterbuck J."/>
            <person name="Kapitonov V."/>
            <person name="Jurka J."/>
            <person name="Scazzocchio C."/>
            <person name="Farman M."/>
            <person name="Butler J."/>
            <person name="Purcell S."/>
            <person name="Harris S."/>
            <person name="Braus G.H."/>
            <person name="Draht O."/>
            <person name="Busch S."/>
            <person name="D'Enfert C."/>
            <person name="Bouchier C."/>
            <person name="Goldman G.H."/>
            <person name="Bell-Pedersen D."/>
            <person name="Griffiths-Jones S."/>
            <person name="Doonan J.H."/>
            <person name="Yu J."/>
            <person name="Vienken K."/>
            <person name="Pain A."/>
            <person name="Freitag M."/>
            <person name="Selker E.U."/>
            <person name="Archer D.B."/>
            <person name="Penalva M.A."/>
            <person name="Oakley B.R."/>
            <person name="Momany M."/>
            <person name="Tanaka T."/>
            <person name="Kumagai T."/>
            <person name="Asai K."/>
            <person name="Machida M."/>
            <person name="Nierman W.C."/>
            <person name="Denning D.W."/>
            <person name="Caddick M."/>
            <person name="Hynes M."/>
            <person name="Paoletti M."/>
            <person name="Fischer R."/>
            <person name="Miller B."/>
            <person name="Dyer P."/>
            <person name="Sachs M.S."/>
            <person name="Osmani S.A."/>
            <person name="Birren B.W."/>
        </authorList>
    </citation>
    <scope>NUCLEOTIDE SEQUENCE [LARGE SCALE GENOMIC DNA]</scope>
    <source>
        <strain evidence="5">FGSC A4 / ATCC 38163 / CBS 112.46 / NRRL 194 / M139</strain>
    </source>
</reference>
<evidence type="ECO:0000256" key="2">
    <source>
        <dbReference type="ARBA" id="ARBA00023002"/>
    </source>
</evidence>
<dbReference type="Gene3D" id="3.40.50.720">
    <property type="entry name" value="NAD(P)-binding Rossmann-like Domain"/>
    <property type="match status" value="1"/>
</dbReference>
<dbReference type="OrthoDB" id="1274115at2759"/>
<dbReference type="eggNOG" id="KOG1209">
    <property type="taxonomic scope" value="Eukaryota"/>
</dbReference>
<evidence type="ECO:0000313" key="4">
    <source>
        <dbReference type="EMBL" id="CBF87502.1"/>
    </source>
</evidence>
<dbReference type="Pfam" id="PF00106">
    <property type="entry name" value="adh_short"/>
    <property type="match status" value="1"/>
</dbReference>
<reference evidence="5" key="2">
    <citation type="journal article" date="2009" name="Fungal Genet. Biol.">
        <title>The 2008 update of the Aspergillus nidulans genome annotation: a community effort.</title>
        <authorList>
            <person name="Wortman J.R."/>
            <person name="Gilsenan J.M."/>
            <person name="Joardar V."/>
            <person name="Deegan J."/>
            <person name="Clutterbuck J."/>
            <person name="Andersen M.R."/>
            <person name="Archer D."/>
            <person name="Bencina M."/>
            <person name="Braus G."/>
            <person name="Coutinho P."/>
            <person name="von Dohren H."/>
            <person name="Doonan J."/>
            <person name="Driessen A.J."/>
            <person name="Durek P."/>
            <person name="Espeso E."/>
            <person name="Fekete E."/>
            <person name="Flipphi M."/>
            <person name="Estrada C.G."/>
            <person name="Geysens S."/>
            <person name="Goldman G."/>
            <person name="de Groot P.W."/>
            <person name="Hansen K."/>
            <person name="Harris S.D."/>
            <person name="Heinekamp T."/>
            <person name="Helmstaedt K."/>
            <person name="Henrissat B."/>
            <person name="Hofmann G."/>
            <person name="Homan T."/>
            <person name="Horio T."/>
            <person name="Horiuchi H."/>
            <person name="James S."/>
            <person name="Jones M."/>
            <person name="Karaffa L."/>
            <person name="Karanyi Z."/>
            <person name="Kato M."/>
            <person name="Keller N."/>
            <person name="Kelly D.E."/>
            <person name="Kiel J.A."/>
            <person name="Kim J.M."/>
            <person name="van der Klei I.J."/>
            <person name="Klis F.M."/>
            <person name="Kovalchuk A."/>
            <person name="Krasevec N."/>
            <person name="Kubicek C.P."/>
            <person name="Liu B."/>
            <person name="Maccabe A."/>
            <person name="Meyer V."/>
            <person name="Mirabito P."/>
            <person name="Miskei M."/>
            <person name="Mos M."/>
            <person name="Mullins J."/>
            <person name="Nelson D.R."/>
            <person name="Nielsen J."/>
            <person name="Oakley B.R."/>
            <person name="Osmani S.A."/>
            <person name="Pakula T."/>
            <person name="Paszewski A."/>
            <person name="Paulsen I."/>
            <person name="Pilsyk S."/>
            <person name="Pocsi I."/>
            <person name="Punt P.J."/>
            <person name="Ram A.F."/>
            <person name="Ren Q."/>
            <person name="Robellet X."/>
            <person name="Robson G."/>
            <person name="Seiboth B."/>
            <person name="van Solingen P."/>
            <person name="Specht T."/>
            <person name="Sun J."/>
            <person name="Taheri-Talesh N."/>
            <person name="Takeshita N."/>
            <person name="Ussery D."/>
            <person name="vanKuyk P.A."/>
            <person name="Visser H."/>
            <person name="van de Vondervoort P.J."/>
            <person name="de Vries R.P."/>
            <person name="Walton J."/>
            <person name="Xiang X."/>
            <person name="Xiong Y."/>
            <person name="Zeng A.P."/>
            <person name="Brandt B.W."/>
            <person name="Cornell M.J."/>
            <person name="van den Hondel C.A."/>
            <person name="Visser J."/>
            <person name="Oliver S.G."/>
            <person name="Turner G."/>
        </authorList>
    </citation>
    <scope>GENOME REANNOTATION</scope>
    <source>
        <strain evidence="5">FGSC A4 / ATCC 38163 / CBS 112.46 / NRRL 194 / M139</strain>
    </source>
</reference>
<dbReference type="VEuPathDB" id="FungiDB:AN9378"/>
<dbReference type="InterPro" id="IPR051911">
    <property type="entry name" value="SDR_oxidoreductase"/>
</dbReference>
<dbReference type="HOGENOM" id="CLU_010194_2_9_1"/>
<dbReference type="InParanoid" id="Q5AQQ2"/>
<evidence type="ECO:0000256" key="1">
    <source>
        <dbReference type="ARBA" id="ARBA00006484"/>
    </source>
</evidence>
<name>Q5AQQ2_EMENI</name>
<dbReference type="InterPro" id="IPR036291">
    <property type="entry name" value="NAD(P)-bd_dom_sf"/>
</dbReference>
<keyword evidence="5" id="KW-1185">Reference proteome</keyword>
<dbReference type="GeneID" id="2867814"/>
<protein>
    <submittedName>
        <fullName evidence="4">Uncharacterized protein</fullName>
    </submittedName>
</protein>
<organism evidence="4 5">
    <name type="scientific">Emericella nidulans (strain FGSC A4 / ATCC 38163 / CBS 112.46 / NRRL 194 / M139)</name>
    <name type="common">Aspergillus nidulans</name>
    <dbReference type="NCBI Taxonomy" id="227321"/>
    <lineage>
        <taxon>Eukaryota</taxon>
        <taxon>Fungi</taxon>
        <taxon>Dikarya</taxon>
        <taxon>Ascomycota</taxon>
        <taxon>Pezizomycotina</taxon>
        <taxon>Eurotiomycetes</taxon>
        <taxon>Eurotiomycetidae</taxon>
        <taxon>Eurotiales</taxon>
        <taxon>Aspergillaceae</taxon>
        <taxon>Aspergillus</taxon>
        <taxon>Aspergillus subgen. Nidulantes</taxon>
    </lineage>
</organism>
<dbReference type="Proteomes" id="UP000000560">
    <property type="component" value="Chromosome VIII"/>
</dbReference>
<dbReference type="InterPro" id="IPR002347">
    <property type="entry name" value="SDR_fam"/>
</dbReference>
<dbReference type="PANTHER" id="PTHR43976">
    <property type="entry name" value="SHORT CHAIN DEHYDROGENASE"/>
    <property type="match status" value="1"/>
</dbReference>
<accession>Q5AQQ2</accession>
<dbReference type="AlphaFoldDB" id="Q5AQQ2"/>
<dbReference type="PRINTS" id="PR00080">
    <property type="entry name" value="SDRFAMILY"/>
</dbReference>
<gene>
    <name evidence="4" type="ORF">ANIA_09378</name>
</gene>